<feature type="domain" description="SAP" evidence="1">
    <location>
        <begin position="117"/>
        <end position="151"/>
    </location>
</feature>
<dbReference type="InterPro" id="IPR036361">
    <property type="entry name" value="SAP_dom_sf"/>
</dbReference>
<accession>A0A7S0LKV4</accession>
<dbReference type="SUPFAM" id="SSF54160">
    <property type="entry name" value="Chromo domain-like"/>
    <property type="match status" value="1"/>
</dbReference>
<name>A0A7S0LKV4_9EUKA</name>
<dbReference type="InterPro" id="IPR016197">
    <property type="entry name" value="Chromo-like_dom_sf"/>
</dbReference>
<dbReference type="EMBL" id="HBEY01034494">
    <property type="protein sequence ID" value="CAD8613079.1"/>
    <property type="molecule type" value="Transcribed_RNA"/>
</dbReference>
<dbReference type="PROSITE" id="PS50800">
    <property type="entry name" value="SAP"/>
    <property type="match status" value="1"/>
</dbReference>
<dbReference type="AlphaFoldDB" id="A0A7S0LKV4"/>
<evidence type="ECO:0000313" key="2">
    <source>
        <dbReference type="EMBL" id="CAD8613079.1"/>
    </source>
</evidence>
<dbReference type="InterPro" id="IPR003034">
    <property type="entry name" value="SAP_dom"/>
</dbReference>
<organism evidence="2">
    <name type="scientific">Coccolithus braarudii</name>
    <dbReference type="NCBI Taxonomy" id="221442"/>
    <lineage>
        <taxon>Eukaryota</taxon>
        <taxon>Haptista</taxon>
        <taxon>Haptophyta</taxon>
        <taxon>Prymnesiophyceae</taxon>
        <taxon>Coccolithales</taxon>
        <taxon>Coccolithaceae</taxon>
        <taxon>Coccolithus</taxon>
    </lineage>
</organism>
<proteinExistence type="predicted"/>
<reference evidence="2" key="1">
    <citation type="submission" date="2021-01" db="EMBL/GenBank/DDBJ databases">
        <authorList>
            <person name="Corre E."/>
            <person name="Pelletier E."/>
            <person name="Niang G."/>
            <person name="Scheremetjew M."/>
            <person name="Finn R."/>
            <person name="Kale V."/>
            <person name="Holt S."/>
            <person name="Cochrane G."/>
            <person name="Meng A."/>
            <person name="Brown T."/>
            <person name="Cohen L."/>
        </authorList>
    </citation>
    <scope>NUCLEOTIDE SEQUENCE</scope>
    <source>
        <strain evidence="2">PLY182g</strain>
    </source>
</reference>
<evidence type="ECO:0000259" key="1">
    <source>
        <dbReference type="PROSITE" id="PS50800"/>
    </source>
</evidence>
<dbReference type="Pfam" id="PF02037">
    <property type="entry name" value="SAP"/>
    <property type="match status" value="1"/>
</dbReference>
<gene>
    <name evidence="2" type="ORF">CPEL01642_LOCUS16459</name>
</gene>
<dbReference type="Gene3D" id="1.10.720.30">
    <property type="entry name" value="SAP domain"/>
    <property type="match status" value="1"/>
</dbReference>
<dbReference type="CDD" id="cd00024">
    <property type="entry name" value="CD_CSD"/>
    <property type="match status" value="1"/>
</dbReference>
<protein>
    <recommendedName>
        <fullName evidence="1">SAP domain-containing protein</fullName>
    </recommendedName>
</protein>
<dbReference type="SUPFAM" id="SSF68906">
    <property type="entry name" value="SAP domain"/>
    <property type="match status" value="1"/>
</dbReference>
<sequence>MWVPARRVRVTGVQLVEVPRSGRLASQTNARPHASVERYTIEPASLLCIRAEMPTTNDDWTVETVLQYRCQYGVEQWQNYSIDRNTWEPWEHLLTAEVQAEARRVRTAALPRDVGGLGKMVVVTLKAALEERGPETVGAKAVLVARLLKELIGPM</sequence>
<dbReference type="SMART" id="SM00513">
    <property type="entry name" value="SAP"/>
    <property type="match status" value="1"/>
</dbReference>